<evidence type="ECO:0008006" key="3">
    <source>
        <dbReference type="Google" id="ProtNLM"/>
    </source>
</evidence>
<evidence type="ECO:0000313" key="2">
    <source>
        <dbReference type="Proteomes" id="UP001273505"/>
    </source>
</evidence>
<organism evidence="1 2">
    <name type="scientific">Gilvimarinus gilvus</name>
    <dbReference type="NCBI Taxonomy" id="3058038"/>
    <lineage>
        <taxon>Bacteria</taxon>
        <taxon>Pseudomonadati</taxon>
        <taxon>Pseudomonadota</taxon>
        <taxon>Gammaproteobacteria</taxon>
        <taxon>Cellvibrionales</taxon>
        <taxon>Cellvibrionaceae</taxon>
        <taxon>Gilvimarinus</taxon>
    </lineage>
</organism>
<dbReference type="SUPFAM" id="SSF56281">
    <property type="entry name" value="Metallo-hydrolase/oxidoreductase"/>
    <property type="match status" value="1"/>
</dbReference>
<dbReference type="Proteomes" id="UP001273505">
    <property type="component" value="Unassembled WGS sequence"/>
</dbReference>
<dbReference type="Gene3D" id="3.60.15.10">
    <property type="entry name" value="Ribonuclease Z/Hydroxyacylglutathione hydrolase-like"/>
    <property type="match status" value="1"/>
</dbReference>
<reference evidence="1 2" key="1">
    <citation type="submission" date="2023-11" db="EMBL/GenBank/DDBJ databases">
        <title>Gilvimarinus fulvus sp. nov., isolated from the surface of Kelp.</title>
        <authorList>
            <person name="Sun Y.Y."/>
            <person name="Gong Y."/>
            <person name="Du Z.J."/>
        </authorList>
    </citation>
    <scope>NUCLEOTIDE SEQUENCE [LARGE SCALE GENOMIC DNA]</scope>
    <source>
        <strain evidence="1 2">SDUM040013</strain>
    </source>
</reference>
<sequence length="362" mass="39636">MFRGLLFVGFIPIIVGLSACTSSPTETVFNGVIDDKRDDQIRIHFLNSGAGSCQLIECADSKSVLMFDCGSSSSVGAMSKVQVADYIRDIVKNKEVRFAVSHPDIDHYNYLPYVFDKKKVTNTSFQSLVLGLSRFDYNTNFQNWMNNNFGIHDIYDDYVIDPNYSTPKGKEREEPLSCPGINTRVLIANAATINDPNAASMVLLLEGDRMVQSIYLPGDATNRTYRAMLGRGTFPEDVTVAAMAHHGAVTKDSNSSGLVNRIKPYIVVSQTGTKYGHPICSVVDTYKSYTKTTGGNIKEAQKHILQCDKVSGGTRTDSKSMSFAIYDTWSNGTVVIALEGDEEAVTCLTNDLAGLSTTCALK</sequence>
<proteinExistence type="predicted"/>
<dbReference type="RefSeq" id="WP_302724308.1">
    <property type="nucleotide sequence ID" value="NZ_JAULRU010000783.1"/>
</dbReference>
<gene>
    <name evidence="1" type="ORF">SCD92_12960</name>
</gene>
<dbReference type="InterPro" id="IPR052159">
    <property type="entry name" value="Competence_DNA_uptake"/>
</dbReference>
<protein>
    <recommendedName>
        <fullName evidence="3">Metallo-beta-lactamase domain-containing protein</fullName>
    </recommendedName>
</protein>
<comment type="caution">
    <text evidence="1">The sequence shown here is derived from an EMBL/GenBank/DDBJ whole genome shotgun (WGS) entry which is preliminary data.</text>
</comment>
<accession>A0ABU4S1E2</accession>
<dbReference type="InterPro" id="IPR036866">
    <property type="entry name" value="RibonucZ/Hydroxyglut_hydro"/>
</dbReference>
<dbReference type="PROSITE" id="PS51257">
    <property type="entry name" value="PROKAR_LIPOPROTEIN"/>
    <property type="match status" value="1"/>
</dbReference>
<dbReference type="PANTHER" id="PTHR30619:SF1">
    <property type="entry name" value="RECOMBINATION PROTEIN 2"/>
    <property type="match status" value="1"/>
</dbReference>
<dbReference type="EMBL" id="JAXAFO010000022">
    <property type="protein sequence ID" value="MDX6850277.1"/>
    <property type="molecule type" value="Genomic_DNA"/>
</dbReference>
<name>A0ABU4S1E2_9GAMM</name>
<dbReference type="PANTHER" id="PTHR30619">
    <property type="entry name" value="DNA INTERNALIZATION/COMPETENCE PROTEIN COMEC/REC2"/>
    <property type="match status" value="1"/>
</dbReference>
<keyword evidence="2" id="KW-1185">Reference proteome</keyword>
<evidence type="ECO:0000313" key="1">
    <source>
        <dbReference type="EMBL" id="MDX6850277.1"/>
    </source>
</evidence>